<dbReference type="AlphaFoldDB" id="A0A2W5PAB9"/>
<keyword evidence="5" id="KW-0808">Transferase</keyword>
<keyword evidence="9" id="KW-0902">Two-component regulatory system</keyword>
<dbReference type="Pfam" id="PF00512">
    <property type="entry name" value="HisKA"/>
    <property type="match status" value="1"/>
</dbReference>
<evidence type="ECO:0000256" key="8">
    <source>
        <dbReference type="ARBA" id="ARBA00022989"/>
    </source>
</evidence>
<comment type="catalytic activity">
    <reaction evidence="1">
        <text>ATP + protein L-histidine = ADP + protein N-phospho-L-histidine.</text>
        <dbReference type="EC" id="2.7.13.3"/>
    </reaction>
</comment>
<dbReference type="InterPro" id="IPR004358">
    <property type="entry name" value="Sig_transdc_His_kin-like_C"/>
</dbReference>
<keyword evidence="8 11" id="KW-1133">Transmembrane helix</keyword>
<name>A0A2W5PAB9_9SPHN</name>
<dbReference type="SMART" id="SM00387">
    <property type="entry name" value="HATPase_c"/>
    <property type="match status" value="1"/>
</dbReference>
<evidence type="ECO:0000256" key="9">
    <source>
        <dbReference type="ARBA" id="ARBA00023012"/>
    </source>
</evidence>
<dbReference type="SMART" id="SM00388">
    <property type="entry name" value="HisKA"/>
    <property type="match status" value="1"/>
</dbReference>
<evidence type="ECO:0000256" key="6">
    <source>
        <dbReference type="ARBA" id="ARBA00022692"/>
    </source>
</evidence>
<evidence type="ECO:0000256" key="7">
    <source>
        <dbReference type="ARBA" id="ARBA00022777"/>
    </source>
</evidence>
<dbReference type="EMBL" id="QFQI01000003">
    <property type="protein sequence ID" value="PZQ61079.1"/>
    <property type="molecule type" value="Genomic_DNA"/>
</dbReference>
<dbReference type="PANTHER" id="PTHR45436">
    <property type="entry name" value="SENSOR HISTIDINE KINASE YKOH"/>
    <property type="match status" value="1"/>
</dbReference>
<dbReference type="EC" id="2.7.13.3" evidence="3"/>
<keyword evidence="10 11" id="KW-0472">Membrane</keyword>
<proteinExistence type="predicted"/>
<organism evidence="14 15">
    <name type="scientific">Sphingomonas taxi</name>
    <dbReference type="NCBI Taxonomy" id="1549858"/>
    <lineage>
        <taxon>Bacteria</taxon>
        <taxon>Pseudomonadati</taxon>
        <taxon>Pseudomonadota</taxon>
        <taxon>Alphaproteobacteria</taxon>
        <taxon>Sphingomonadales</taxon>
        <taxon>Sphingomonadaceae</taxon>
        <taxon>Sphingomonas</taxon>
    </lineage>
</organism>
<dbReference type="PANTHER" id="PTHR45436:SF8">
    <property type="entry name" value="HISTIDINE KINASE"/>
    <property type="match status" value="1"/>
</dbReference>
<feature type="transmembrane region" description="Helical" evidence="11">
    <location>
        <begin position="158"/>
        <end position="178"/>
    </location>
</feature>
<dbReference type="Pfam" id="PF02518">
    <property type="entry name" value="HATPase_c"/>
    <property type="match status" value="1"/>
</dbReference>
<dbReference type="Gene3D" id="1.10.287.130">
    <property type="match status" value="1"/>
</dbReference>
<evidence type="ECO:0000256" key="3">
    <source>
        <dbReference type="ARBA" id="ARBA00012438"/>
    </source>
</evidence>
<comment type="subcellular location">
    <subcellularLocation>
        <location evidence="2">Membrane</location>
    </subcellularLocation>
</comment>
<sequence>MSVFRSTTFRFAALVFLLQLASAAALILTIGLMVRQQLRADASRTVGVLRDDLRASYDAGGLAALAREVTVRTERLVTPGTVLLVVDRRGAPLAGNLDAWPPSVASGAGGTDVTLYRRRQAAAEAMHVEAIGLPGGERLLVGAIITGEARALRLLERVSGIVLSLALIFAALAAWIAARMIVERLQDPLAALNAVAAGDLDARVAEDGARDAFATLGTAINGALARVEQLMVELRVATDGLAHDLKSPLTRMRVALERAAAASVDAEAGEALDRALFEADRLFLIVQTALSITRAEAGIGRENFAIIDVAEELVTIADMYAPLFDEAGRALIAAGSAHLPVPLHRELFAQAIGNLLDNSLKYGAGPIRLGAHIEEGGVAVTVEDRGPGIPPERRDEALRRFGRLDSARGGGGAGLGLSLAAAVARLHGGRLELGDADPGLIVRVHLPA</sequence>
<evidence type="ECO:0000256" key="4">
    <source>
        <dbReference type="ARBA" id="ARBA00022553"/>
    </source>
</evidence>
<dbReference type="SUPFAM" id="SSF55874">
    <property type="entry name" value="ATPase domain of HSP90 chaperone/DNA topoisomerase II/histidine kinase"/>
    <property type="match status" value="1"/>
</dbReference>
<evidence type="ECO:0000313" key="15">
    <source>
        <dbReference type="Proteomes" id="UP000249229"/>
    </source>
</evidence>
<dbReference type="PROSITE" id="PS50885">
    <property type="entry name" value="HAMP"/>
    <property type="match status" value="1"/>
</dbReference>
<dbReference type="SUPFAM" id="SSF47384">
    <property type="entry name" value="Homodimeric domain of signal transducing histidine kinase"/>
    <property type="match status" value="1"/>
</dbReference>
<feature type="domain" description="Histidine kinase" evidence="12">
    <location>
        <begin position="240"/>
        <end position="448"/>
    </location>
</feature>
<dbReference type="InterPro" id="IPR036890">
    <property type="entry name" value="HATPase_C_sf"/>
</dbReference>
<gene>
    <name evidence="14" type="ORF">DI544_05735</name>
</gene>
<evidence type="ECO:0000256" key="10">
    <source>
        <dbReference type="ARBA" id="ARBA00023136"/>
    </source>
</evidence>
<keyword evidence="7 14" id="KW-0418">Kinase</keyword>
<evidence type="ECO:0000256" key="2">
    <source>
        <dbReference type="ARBA" id="ARBA00004370"/>
    </source>
</evidence>
<dbReference type="GO" id="GO:0000155">
    <property type="term" value="F:phosphorelay sensor kinase activity"/>
    <property type="evidence" value="ECO:0007669"/>
    <property type="project" value="InterPro"/>
</dbReference>
<dbReference type="CDD" id="cd00082">
    <property type="entry name" value="HisKA"/>
    <property type="match status" value="1"/>
</dbReference>
<dbReference type="InterPro" id="IPR036097">
    <property type="entry name" value="HisK_dim/P_sf"/>
</dbReference>
<evidence type="ECO:0000256" key="1">
    <source>
        <dbReference type="ARBA" id="ARBA00000085"/>
    </source>
</evidence>
<dbReference type="Gene3D" id="3.30.565.10">
    <property type="entry name" value="Histidine kinase-like ATPase, C-terminal domain"/>
    <property type="match status" value="1"/>
</dbReference>
<dbReference type="InterPro" id="IPR003661">
    <property type="entry name" value="HisK_dim/P_dom"/>
</dbReference>
<dbReference type="InterPro" id="IPR003594">
    <property type="entry name" value="HATPase_dom"/>
</dbReference>
<evidence type="ECO:0000259" key="12">
    <source>
        <dbReference type="PROSITE" id="PS50109"/>
    </source>
</evidence>
<dbReference type="InterPro" id="IPR003660">
    <property type="entry name" value="HAMP_dom"/>
</dbReference>
<dbReference type="GO" id="GO:0005886">
    <property type="term" value="C:plasma membrane"/>
    <property type="evidence" value="ECO:0007669"/>
    <property type="project" value="TreeGrafter"/>
</dbReference>
<keyword evidence="4" id="KW-0597">Phosphoprotein</keyword>
<evidence type="ECO:0000313" key="14">
    <source>
        <dbReference type="EMBL" id="PZQ61079.1"/>
    </source>
</evidence>
<dbReference type="Proteomes" id="UP000249229">
    <property type="component" value="Unassembled WGS sequence"/>
</dbReference>
<feature type="transmembrane region" description="Helical" evidence="11">
    <location>
        <begin position="12"/>
        <end position="34"/>
    </location>
</feature>
<dbReference type="InterPro" id="IPR050428">
    <property type="entry name" value="TCS_sensor_his_kinase"/>
</dbReference>
<evidence type="ECO:0000259" key="13">
    <source>
        <dbReference type="PROSITE" id="PS50885"/>
    </source>
</evidence>
<evidence type="ECO:0000256" key="11">
    <source>
        <dbReference type="SAM" id="Phobius"/>
    </source>
</evidence>
<dbReference type="PRINTS" id="PR00344">
    <property type="entry name" value="BCTRLSENSOR"/>
</dbReference>
<comment type="caution">
    <text evidence="14">The sequence shown here is derived from an EMBL/GenBank/DDBJ whole genome shotgun (WGS) entry which is preliminary data.</text>
</comment>
<evidence type="ECO:0000256" key="5">
    <source>
        <dbReference type="ARBA" id="ARBA00022679"/>
    </source>
</evidence>
<dbReference type="SMART" id="SM00304">
    <property type="entry name" value="HAMP"/>
    <property type="match status" value="1"/>
</dbReference>
<dbReference type="PROSITE" id="PS50109">
    <property type="entry name" value="HIS_KIN"/>
    <property type="match status" value="1"/>
</dbReference>
<protein>
    <recommendedName>
        <fullName evidence="3">histidine kinase</fullName>
        <ecNumber evidence="3">2.7.13.3</ecNumber>
    </recommendedName>
</protein>
<dbReference type="InterPro" id="IPR005467">
    <property type="entry name" value="His_kinase_dom"/>
</dbReference>
<dbReference type="CDD" id="cd00075">
    <property type="entry name" value="HATPase"/>
    <property type="match status" value="1"/>
</dbReference>
<reference evidence="14 15" key="1">
    <citation type="submission" date="2017-08" db="EMBL/GenBank/DDBJ databases">
        <title>Infants hospitalized years apart are colonized by the same room-sourced microbial strains.</title>
        <authorList>
            <person name="Brooks B."/>
            <person name="Olm M.R."/>
            <person name="Firek B.A."/>
            <person name="Baker R."/>
            <person name="Thomas B.C."/>
            <person name="Morowitz M.J."/>
            <person name="Banfield J.F."/>
        </authorList>
    </citation>
    <scope>NUCLEOTIDE SEQUENCE [LARGE SCALE GENOMIC DNA]</scope>
    <source>
        <strain evidence="14">S2_005_001_R1_22</strain>
    </source>
</reference>
<accession>A0A2W5PAB9</accession>
<feature type="domain" description="HAMP" evidence="13">
    <location>
        <begin position="179"/>
        <end position="232"/>
    </location>
</feature>
<keyword evidence="6 11" id="KW-0812">Transmembrane</keyword>